<evidence type="ECO:0000313" key="3">
    <source>
        <dbReference type="Proteomes" id="UP000723463"/>
    </source>
</evidence>
<evidence type="ECO:0000256" key="1">
    <source>
        <dbReference type="SAM" id="MobiDB-lite"/>
    </source>
</evidence>
<accession>A0A9P6JXK7</accession>
<gene>
    <name evidence="2" type="ORF">EC957_010362</name>
</gene>
<dbReference type="EMBL" id="JAAAXW010000632">
    <property type="protein sequence ID" value="KAF9536597.1"/>
    <property type="molecule type" value="Genomic_DNA"/>
</dbReference>
<organism evidence="2 3">
    <name type="scientific">Mortierella hygrophila</name>
    <dbReference type="NCBI Taxonomy" id="979708"/>
    <lineage>
        <taxon>Eukaryota</taxon>
        <taxon>Fungi</taxon>
        <taxon>Fungi incertae sedis</taxon>
        <taxon>Mucoromycota</taxon>
        <taxon>Mortierellomycotina</taxon>
        <taxon>Mortierellomycetes</taxon>
        <taxon>Mortierellales</taxon>
        <taxon>Mortierellaceae</taxon>
        <taxon>Mortierella</taxon>
    </lineage>
</organism>
<keyword evidence="3" id="KW-1185">Reference proteome</keyword>
<protein>
    <submittedName>
        <fullName evidence="2">Uncharacterized protein</fullName>
    </submittedName>
</protein>
<feature type="region of interest" description="Disordered" evidence="1">
    <location>
        <begin position="1"/>
        <end position="23"/>
    </location>
</feature>
<reference evidence="2" key="1">
    <citation type="journal article" date="2020" name="Fungal Divers.">
        <title>Resolving the Mortierellaceae phylogeny through synthesis of multi-gene phylogenetics and phylogenomics.</title>
        <authorList>
            <person name="Vandepol N."/>
            <person name="Liber J."/>
            <person name="Desiro A."/>
            <person name="Na H."/>
            <person name="Kennedy M."/>
            <person name="Barry K."/>
            <person name="Grigoriev I.V."/>
            <person name="Miller A.N."/>
            <person name="O'Donnell K."/>
            <person name="Stajich J.E."/>
            <person name="Bonito G."/>
        </authorList>
    </citation>
    <scope>NUCLEOTIDE SEQUENCE</scope>
    <source>
        <strain evidence="2">NRRL 2591</strain>
    </source>
</reference>
<sequence length="246" mass="28837">MLYGLDDYEFDQDDDQDDKSENPVLHPEEILELALYYLSQHNFHQDEHLVQESLPTMLLQENKPPLTNLAEETTTTTAWTVPLTMISRTTPTAQTSLSHLNESWGLQSKEHTLRFARGFIRRHHQSLVSLHITRWKISVPKMNMLIRNYEEREGKVDEEQVEEGQVDEEQVEERQVAITTADSTSVLDFREIKGIHIDQVVLHTDRLSFRDQGLESIEFEPYTFFTRYAIFNSLQPFTWSFPTPRV</sequence>
<dbReference type="Proteomes" id="UP000723463">
    <property type="component" value="Unassembled WGS sequence"/>
</dbReference>
<comment type="caution">
    <text evidence="2">The sequence shown here is derived from an EMBL/GenBank/DDBJ whole genome shotgun (WGS) entry which is preliminary data.</text>
</comment>
<feature type="compositionally biased region" description="Acidic residues" evidence="1">
    <location>
        <begin position="1"/>
        <end position="18"/>
    </location>
</feature>
<proteinExistence type="predicted"/>
<dbReference type="AlphaFoldDB" id="A0A9P6JXK7"/>
<evidence type="ECO:0000313" key="2">
    <source>
        <dbReference type="EMBL" id="KAF9536597.1"/>
    </source>
</evidence>
<name>A0A9P6JXK7_9FUNG</name>